<organism evidence="3">
    <name type="scientific">Ignisphaera aggregans</name>
    <dbReference type="NCBI Taxonomy" id="334771"/>
    <lineage>
        <taxon>Archaea</taxon>
        <taxon>Thermoproteota</taxon>
        <taxon>Thermoprotei</taxon>
        <taxon>Desulfurococcales</taxon>
        <taxon>Desulfurococcaceae</taxon>
        <taxon>Ignisphaera</taxon>
    </lineage>
</organism>
<dbReference type="EMBL" id="DTAI01000146">
    <property type="protein sequence ID" value="HGN36915.1"/>
    <property type="molecule type" value="Genomic_DNA"/>
</dbReference>
<comment type="caution">
    <text evidence="3">The sequence shown here is derived from an EMBL/GenBank/DDBJ whole genome shotgun (WGS) entry which is preliminary data.</text>
</comment>
<dbReference type="AlphaFoldDB" id="A0A7J3I8K4"/>
<feature type="domain" description="Bacterial Pleckstrin homology" evidence="2">
    <location>
        <begin position="43"/>
        <end position="142"/>
    </location>
</feature>
<evidence type="ECO:0000256" key="1">
    <source>
        <dbReference type="SAM" id="Phobius"/>
    </source>
</evidence>
<evidence type="ECO:0000259" key="2">
    <source>
        <dbReference type="Pfam" id="PF10882"/>
    </source>
</evidence>
<evidence type="ECO:0000313" key="3">
    <source>
        <dbReference type="EMBL" id="HGN36915.1"/>
    </source>
</evidence>
<reference evidence="3" key="1">
    <citation type="journal article" date="2020" name="mSystems">
        <title>Genome- and Community-Level Interaction Insights into Carbon Utilization and Element Cycling Functions of Hydrothermarchaeota in Hydrothermal Sediment.</title>
        <authorList>
            <person name="Zhou Z."/>
            <person name="Liu Y."/>
            <person name="Xu W."/>
            <person name="Pan J."/>
            <person name="Luo Z.H."/>
            <person name="Li M."/>
        </authorList>
    </citation>
    <scope>NUCLEOTIDE SEQUENCE [LARGE SCALE GENOMIC DNA]</scope>
    <source>
        <strain evidence="3">SpSt-618</strain>
    </source>
</reference>
<accession>A0A7J3I8K4</accession>
<dbReference type="InterPro" id="IPR027783">
    <property type="entry name" value="Bacterial_PH-related"/>
</dbReference>
<keyword evidence="1" id="KW-1133">Transmembrane helix</keyword>
<proteinExistence type="predicted"/>
<name>A0A7J3I8K4_9CREN</name>
<sequence>MNSIFTVAIPMKTLIITVAIPLAVFAVLITVLVLPIVLLKIEVSQGVLVVRAPPLYKFTVKHNEIIEISLVNLEHRNDLTPTTRLYGHSLPGYKLGWFKLRNGSKAFLATSSNNAVVFKLGDESYLILTPTDMDDFIETLKKMGWLVS</sequence>
<gene>
    <name evidence="3" type="ORF">ENT87_05145</name>
</gene>
<keyword evidence="1" id="KW-0472">Membrane</keyword>
<keyword evidence="1" id="KW-0812">Transmembrane</keyword>
<feature type="transmembrane region" description="Helical" evidence="1">
    <location>
        <begin position="14"/>
        <end position="39"/>
    </location>
</feature>
<protein>
    <recommendedName>
        <fullName evidence="2">Bacterial Pleckstrin homology domain-containing protein</fullName>
    </recommendedName>
</protein>
<dbReference type="Pfam" id="PF10882">
    <property type="entry name" value="bPH_5"/>
    <property type="match status" value="1"/>
</dbReference>